<comment type="caution">
    <text evidence="1">The sequence shown here is derived from an EMBL/GenBank/DDBJ whole genome shotgun (WGS) entry which is preliminary data.</text>
</comment>
<accession>A0AAN6FDA3</accession>
<evidence type="ECO:0000313" key="2">
    <source>
        <dbReference type="Proteomes" id="UP001168146"/>
    </source>
</evidence>
<dbReference type="Proteomes" id="UP001168146">
    <property type="component" value="Unassembled WGS sequence"/>
</dbReference>
<gene>
    <name evidence="1" type="ORF">LTR82_013942</name>
</gene>
<sequence length="279" mass="29902">MSLTTLPSALRTALSRTTTTTTRLFSTTPPLPASVLFALNALSNSRETQHFNKLSHLSRIEHSPPLKLIQTSEVDAYPLPSTPPAVPLIRLPGTVPRSAAKAWDYEALKAGRAILANHARHTTRLRQALKRASHRETRYILLAKRDRDVWQHETRRHLCEMRAAGVWIVLSIGTATGLAMWRFWPVRGTVDLGELGRRLAATARGSVGLPVVGAGGVGSAVVGSTVAGAGAEVAAAPVVAVEPVLVVEPAVASSATATTVAGVKPVKTSRWNSLFWKQQ</sequence>
<dbReference type="EMBL" id="JASUXU010000065">
    <property type="protein sequence ID" value="KAK0312310.1"/>
    <property type="molecule type" value="Genomic_DNA"/>
</dbReference>
<reference evidence="1" key="1">
    <citation type="submission" date="2021-12" db="EMBL/GenBank/DDBJ databases">
        <title>Black yeast isolated from Biological Soil Crust.</title>
        <authorList>
            <person name="Kurbessoian T."/>
        </authorList>
    </citation>
    <scope>NUCLEOTIDE SEQUENCE</scope>
    <source>
        <strain evidence="1">CCFEE 5208</strain>
    </source>
</reference>
<proteinExistence type="predicted"/>
<evidence type="ECO:0000313" key="1">
    <source>
        <dbReference type="EMBL" id="KAK0312310.1"/>
    </source>
</evidence>
<protein>
    <submittedName>
        <fullName evidence="1">Uncharacterized protein</fullName>
    </submittedName>
</protein>
<dbReference type="AlphaFoldDB" id="A0AAN6FDA3"/>
<organism evidence="1 2">
    <name type="scientific">Friedmanniomyces endolithicus</name>
    <dbReference type="NCBI Taxonomy" id="329885"/>
    <lineage>
        <taxon>Eukaryota</taxon>
        <taxon>Fungi</taxon>
        <taxon>Dikarya</taxon>
        <taxon>Ascomycota</taxon>
        <taxon>Pezizomycotina</taxon>
        <taxon>Dothideomycetes</taxon>
        <taxon>Dothideomycetidae</taxon>
        <taxon>Mycosphaerellales</taxon>
        <taxon>Teratosphaeriaceae</taxon>
        <taxon>Friedmanniomyces</taxon>
    </lineage>
</organism>
<name>A0AAN6FDA3_9PEZI</name>